<reference evidence="1 2" key="1">
    <citation type="submission" date="2019-04" db="EMBL/GenBank/DDBJ databases">
        <title>An improved genome assembly and genetic linkage map for asparagus bean, Vigna unguiculata ssp. sesquipedialis.</title>
        <authorList>
            <person name="Xia Q."/>
            <person name="Zhang R."/>
            <person name="Dong Y."/>
        </authorList>
    </citation>
    <scope>NUCLEOTIDE SEQUENCE [LARGE SCALE GENOMIC DNA]</scope>
    <source>
        <tissue evidence="1">Leaf</tissue>
    </source>
</reference>
<gene>
    <name evidence="1" type="ORF">DEO72_LG4g494</name>
</gene>
<sequence>MSTSSTLIGITDKPTWWHGEVKMEVVFWWTMTREKVLCVGEEGRNRRIATGETYSSDHNRR</sequence>
<protein>
    <submittedName>
        <fullName evidence="1">Uncharacterized protein</fullName>
    </submittedName>
</protein>
<accession>A0A4D6LM56</accession>
<dbReference type="Proteomes" id="UP000501690">
    <property type="component" value="Linkage Group LG4"/>
</dbReference>
<name>A0A4D6LM56_VIGUN</name>
<evidence type="ECO:0000313" key="1">
    <source>
        <dbReference type="EMBL" id="QCD89548.1"/>
    </source>
</evidence>
<keyword evidence="2" id="KW-1185">Reference proteome</keyword>
<proteinExistence type="predicted"/>
<dbReference type="AlphaFoldDB" id="A0A4D6LM56"/>
<organism evidence="1 2">
    <name type="scientific">Vigna unguiculata</name>
    <name type="common">Cowpea</name>
    <dbReference type="NCBI Taxonomy" id="3917"/>
    <lineage>
        <taxon>Eukaryota</taxon>
        <taxon>Viridiplantae</taxon>
        <taxon>Streptophyta</taxon>
        <taxon>Embryophyta</taxon>
        <taxon>Tracheophyta</taxon>
        <taxon>Spermatophyta</taxon>
        <taxon>Magnoliopsida</taxon>
        <taxon>eudicotyledons</taxon>
        <taxon>Gunneridae</taxon>
        <taxon>Pentapetalae</taxon>
        <taxon>rosids</taxon>
        <taxon>fabids</taxon>
        <taxon>Fabales</taxon>
        <taxon>Fabaceae</taxon>
        <taxon>Papilionoideae</taxon>
        <taxon>50 kb inversion clade</taxon>
        <taxon>NPAAA clade</taxon>
        <taxon>indigoferoid/millettioid clade</taxon>
        <taxon>Phaseoleae</taxon>
        <taxon>Vigna</taxon>
    </lineage>
</organism>
<dbReference type="EMBL" id="CP039348">
    <property type="protein sequence ID" value="QCD89548.1"/>
    <property type="molecule type" value="Genomic_DNA"/>
</dbReference>
<evidence type="ECO:0000313" key="2">
    <source>
        <dbReference type="Proteomes" id="UP000501690"/>
    </source>
</evidence>